<evidence type="ECO:0000256" key="1">
    <source>
        <dbReference type="SAM" id="Phobius"/>
    </source>
</evidence>
<evidence type="ECO:0000313" key="3">
    <source>
        <dbReference type="Proteomes" id="UP001139447"/>
    </source>
</evidence>
<feature type="transmembrane region" description="Helical" evidence="1">
    <location>
        <begin position="147"/>
        <end position="167"/>
    </location>
</feature>
<keyword evidence="1" id="KW-0812">Transmembrane</keyword>
<keyword evidence="1" id="KW-0472">Membrane</keyword>
<dbReference type="AlphaFoldDB" id="A0A9X2AQA6"/>
<feature type="transmembrane region" description="Helical" evidence="1">
    <location>
        <begin position="206"/>
        <end position="226"/>
    </location>
</feature>
<keyword evidence="3" id="KW-1185">Reference proteome</keyword>
<comment type="caution">
    <text evidence="2">The sequence shown here is derived from an EMBL/GenBank/DDBJ whole genome shotgun (WGS) entry which is preliminary data.</text>
</comment>
<feature type="transmembrane region" description="Helical" evidence="1">
    <location>
        <begin position="179"/>
        <end position="200"/>
    </location>
</feature>
<organism evidence="2 3">
    <name type="scientific">Variovorax terrae</name>
    <dbReference type="NCBI Taxonomy" id="2923278"/>
    <lineage>
        <taxon>Bacteria</taxon>
        <taxon>Pseudomonadati</taxon>
        <taxon>Pseudomonadota</taxon>
        <taxon>Betaproteobacteria</taxon>
        <taxon>Burkholderiales</taxon>
        <taxon>Comamonadaceae</taxon>
        <taxon>Variovorax</taxon>
    </lineage>
</organism>
<sequence>MNLPLSIEPGRAGDPRFGPTAAALLGAGALGLIATSICYALAGPAAALPGGAGNLELARAATAPVAGWMRAAGLIGMPSDVLLAVGALMMAFMKRGEGAGLAMAGWLALAIAGTLFVIVDAMVALVLPPLAALEHGEAAYSGLRSLFDGLFAIGAWTTGLGALAAAGSARWPEYRRRGVLWLMRAAGAVCVAANTAYLLGLPGSRLIGPGIALEAVALLALSIALLRSPPPYTRASIG</sequence>
<feature type="transmembrane region" description="Helical" evidence="1">
    <location>
        <begin position="21"/>
        <end position="48"/>
    </location>
</feature>
<evidence type="ECO:0008006" key="4">
    <source>
        <dbReference type="Google" id="ProtNLM"/>
    </source>
</evidence>
<proteinExistence type="predicted"/>
<feature type="transmembrane region" description="Helical" evidence="1">
    <location>
        <begin position="104"/>
        <end position="127"/>
    </location>
</feature>
<reference evidence="2" key="1">
    <citation type="submission" date="2022-03" db="EMBL/GenBank/DDBJ databases">
        <authorList>
            <person name="Woo C.Y."/>
        </authorList>
    </citation>
    <scope>NUCLEOTIDE SEQUENCE</scope>
    <source>
        <strain evidence="2">CYS-02</strain>
    </source>
</reference>
<name>A0A9X2AQA6_9BURK</name>
<accession>A0A9X2AQA6</accession>
<gene>
    <name evidence="2" type="ORF">MMF98_07060</name>
</gene>
<dbReference type="EMBL" id="JALGBI010000001">
    <property type="protein sequence ID" value="MCJ0762966.1"/>
    <property type="molecule type" value="Genomic_DNA"/>
</dbReference>
<feature type="transmembrane region" description="Helical" evidence="1">
    <location>
        <begin position="68"/>
        <end position="92"/>
    </location>
</feature>
<protein>
    <recommendedName>
        <fullName evidence="4">DUF4386 domain-containing protein</fullName>
    </recommendedName>
</protein>
<keyword evidence="1" id="KW-1133">Transmembrane helix</keyword>
<evidence type="ECO:0000313" key="2">
    <source>
        <dbReference type="EMBL" id="MCJ0762966.1"/>
    </source>
</evidence>
<dbReference type="Proteomes" id="UP001139447">
    <property type="component" value="Unassembled WGS sequence"/>
</dbReference>
<dbReference type="RefSeq" id="WP_243305531.1">
    <property type="nucleotide sequence ID" value="NZ_JALGBI010000001.1"/>
</dbReference>